<keyword evidence="8" id="KW-1185">Reference proteome</keyword>
<evidence type="ECO:0000256" key="3">
    <source>
        <dbReference type="ARBA" id="ARBA00022692"/>
    </source>
</evidence>
<name>A0A8J7WNM4_9ACTN</name>
<dbReference type="GO" id="GO:0016020">
    <property type="term" value="C:membrane"/>
    <property type="evidence" value="ECO:0007669"/>
    <property type="project" value="UniProtKB-SubCell"/>
</dbReference>
<keyword evidence="5 6" id="KW-0472">Membrane</keyword>
<evidence type="ECO:0008006" key="9">
    <source>
        <dbReference type="Google" id="ProtNLM"/>
    </source>
</evidence>
<dbReference type="RefSeq" id="WP_211470123.1">
    <property type="nucleotide sequence ID" value="NZ_JAGSXH010000098.1"/>
</dbReference>
<evidence type="ECO:0000256" key="1">
    <source>
        <dbReference type="ARBA" id="ARBA00004141"/>
    </source>
</evidence>
<evidence type="ECO:0000256" key="5">
    <source>
        <dbReference type="ARBA" id="ARBA00023136"/>
    </source>
</evidence>
<dbReference type="Pfam" id="PF07947">
    <property type="entry name" value="YhhN"/>
    <property type="match status" value="1"/>
</dbReference>
<reference evidence="7" key="1">
    <citation type="submission" date="2021-04" db="EMBL/GenBank/DDBJ databases">
        <title>Genome based classification of Actinospica acidithermotolerans sp. nov., an actinobacterium isolated from an Indonesian hot spring.</title>
        <authorList>
            <person name="Kusuma A.B."/>
            <person name="Putra K.E."/>
            <person name="Nafisah S."/>
            <person name="Loh J."/>
            <person name="Nouioui I."/>
            <person name="Goodfellow M."/>
        </authorList>
    </citation>
    <scope>NUCLEOTIDE SEQUENCE</scope>
    <source>
        <strain evidence="7">DSM 45618</strain>
    </source>
</reference>
<proteinExistence type="inferred from homology"/>
<evidence type="ECO:0000256" key="4">
    <source>
        <dbReference type="ARBA" id="ARBA00022989"/>
    </source>
</evidence>
<keyword evidence="3 6" id="KW-0812">Transmembrane</keyword>
<dbReference type="Proteomes" id="UP000677913">
    <property type="component" value="Unassembled WGS sequence"/>
</dbReference>
<dbReference type="GO" id="GO:0016787">
    <property type="term" value="F:hydrolase activity"/>
    <property type="evidence" value="ECO:0007669"/>
    <property type="project" value="TreeGrafter"/>
</dbReference>
<dbReference type="EMBL" id="JAGSXH010000098">
    <property type="protein sequence ID" value="MBS2965746.1"/>
    <property type="molecule type" value="Genomic_DNA"/>
</dbReference>
<gene>
    <name evidence="7" type="ORF">KGA66_22025</name>
</gene>
<accession>A0A8J7WNM4</accession>
<evidence type="ECO:0000313" key="7">
    <source>
        <dbReference type="EMBL" id="MBS2965746.1"/>
    </source>
</evidence>
<feature type="transmembrane region" description="Helical" evidence="6">
    <location>
        <begin position="80"/>
        <end position="101"/>
    </location>
</feature>
<comment type="caution">
    <text evidence="7">The sequence shown here is derived from an EMBL/GenBank/DDBJ whole genome shotgun (WGS) entry which is preliminary data.</text>
</comment>
<protein>
    <recommendedName>
        <fullName evidence="9">Lysoplasmalogenase</fullName>
    </recommendedName>
</protein>
<evidence type="ECO:0000256" key="2">
    <source>
        <dbReference type="ARBA" id="ARBA00007375"/>
    </source>
</evidence>
<comment type="subcellular location">
    <subcellularLocation>
        <location evidence="1">Membrane</location>
        <topology evidence="1">Multi-pass membrane protein</topology>
    </subcellularLocation>
</comment>
<evidence type="ECO:0000256" key="6">
    <source>
        <dbReference type="SAM" id="Phobius"/>
    </source>
</evidence>
<keyword evidence="4 6" id="KW-1133">Transmembrane helix</keyword>
<dbReference type="AlphaFoldDB" id="A0A8J7WNM4"/>
<feature type="transmembrane region" description="Helical" evidence="6">
    <location>
        <begin position="108"/>
        <end position="127"/>
    </location>
</feature>
<dbReference type="InterPro" id="IPR012506">
    <property type="entry name" value="TMEM86B-like"/>
</dbReference>
<feature type="transmembrane region" description="Helical" evidence="6">
    <location>
        <begin position="133"/>
        <end position="151"/>
    </location>
</feature>
<organism evidence="7 8">
    <name type="scientific">Actinocrinis puniceicyclus</name>
    <dbReference type="NCBI Taxonomy" id="977794"/>
    <lineage>
        <taxon>Bacteria</taxon>
        <taxon>Bacillati</taxon>
        <taxon>Actinomycetota</taxon>
        <taxon>Actinomycetes</taxon>
        <taxon>Catenulisporales</taxon>
        <taxon>Actinospicaceae</taxon>
        <taxon>Actinocrinis</taxon>
    </lineage>
</organism>
<evidence type="ECO:0000313" key="8">
    <source>
        <dbReference type="Proteomes" id="UP000677913"/>
    </source>
</evidence>
<dbReference type="PANTHER" id="PTHR31885:SF6">
    <property type="entry name" value="GH04784P"/>
    <property type="match status" value="1"/>
</dbReference>
<feature type="transmembrane region" description="Helical" evidence="6">
    <location>
        <begin position="158"/>
        <end position="180"/>
    </location>
</feature>
<dbReference type="PANTHER" id="PTHR31885">
    <property type="entry name" value="GH04784P"/>
    <property type="match status" value="1"/>
</dbReference>
<comment type="similarity">
    <text evidence="2">Belongs to the TMEM86 family.</text>
</comment>
<sequence length="226" mass="22822">MNRLPAARRALPLLYAGVAAADLLAIAARVPALGWVSKPLLAPLLALALVRAGTPVRSSMVAGLACAAIGDSVLMIPGTAAFIAGMAAFLAMHACYIRAFLRSGSGGAGRGVAAAYSAVWLVANALLLTRTGALAPAIALYSAALLAMAATARRLGRLGMLGGTLFVVSDGLIGAATAGLNFPGRSLLTMATYIAAQALLARGYAQARTAEAERRVEALTSLPRPA</sequence>